<dbReference type="AlphaFoldDB" id="A0A1Y1YIC1"/>
<dbReference type="InterPro" id="IPR016477">
    <property type="entry name" value="Fructo-/Ketosamine-3-kinase"/>
</dbReference>
<comment type="caution">
    <text evidence="3">The sequence shown here is derived from an EMBL/GenBank/DDBJ whole genome shotgun (WGS) entry which is preliminary data.</text>
</comment>
<dbReference type="Gene3D" id="3.90.1200.10">
    <property type="match status" value="1"/>
</dbReference>
<evidence type="ECO:0000256" key="1">
    <source>
        <dbReference type="ARBA" id="ARBA00011961"/>
    </source>
</evidence>
<dbReference type="GO" id="GO:0102193">
    <property type="term" value="F:protein-ribulosamine 3-kinase activity"/>
    <property type="evidence" value="ECO:0007669"/>
    <property type="project" value="UniProtKB-EC"/>
</dbReference>
<sequence length="300" mass="34045">MNYMGAPGLEFGGGNIEVDPTVAKALPEGSRVISAKGHGVSFRAKTGRIDVELSDGTQKSFFTKVESQYIGKDMLSTYKTLSDTYFFLTEFRDMLPNMYDPDKFAARLSTLLQNSKSPNGKYGFHVTTYASNLPQYTQWEESWEIFFAKSLRQALDLEIKAKGQDPDFDVLVLAIFGKVISHLLRPLESEGCYVKPFLVQGDFWSANSGVLSDSGEPLVFDACCFYGHNEYEFGQWLPVCNRFGAEYVDAYHTYVQISAPEEDFDCRLDLYKLRFNTHVSALFHDNPTLREQYVLCYHIS</sequence>
<dbReference type="Pfam" id="PF03881">
    <property type="entry name" value="Fructosamin_kin"/>
    <property type="match status" value="1"/>
</dbReference>
<dbReference type="GO" id="GO:0016301">
    <property type="term" value="F:kinase activity"/>
    <property type="evidence" value="ECO:0007669"/>
    <property type="project" value="UniProtKB-KW"/>
</dbReference>
<comment type="catalytic activity">
    <reaction evidence="2">
        <text>N(6)-D-ribulosyl-L-lysyl-[protein] + ATP = N(6)-(3-O-phospho-D-ribulosyl)-L-lysyl-[protein] + ADP + H(+)</text>
        <dbReference type="Rhea" id="RHEA:48432"/>
        <dbReference type="Rhea" id="RHEA-COMP:12103"/>
        <dbReference type="Rhea" id="RHEA-COMP:12104"/>
        <dbReference type="ChEBI" id="CHEBI:15378"/>
        <dbReference type="ChEBI" id="CHEBI:30616"/>
        <dbReference type="ChEBI" id="CHEBI:90418"/>
        <dbReference type="ChEBI" id="CHEBI:90420"/>
        <dbReference type="ChEBI" id="CHEBI:456216"/>
        <dbReference type="EC" id="2.7.1.172"/>
    </reaction>
    <physiologicalReaction direction="left-to-right" evidence="2">
        <dbReference type="Rhea" id="RHEA:48433"/>
    </physiologicalReaction>
</comment>
<organism evidence="3 4">
    <name type="scientific">Clohesyomyces aquaticus</name>
    <dbReference type="NCBI Taxonomy" id="1231657"/>
    <lineage>
        <taxon>Eukaryota</taxon>
        <taxon>Fungi</taxon>
        <taxon>Dikarya</taxon>
        <taxon>Ascomycota</taxon>
        <taxon>Pezizomycotina</taxon>
        <taxon>Dothideomycetes</taxon>
        <taxon>Pleosporomycetidae</taxon>
        <taxon>Pleosporales</taxon>
        <taxon>Lindgomycetaceae</taxon>
        <taxon>Clohesyomyces</taxon>
    </lineage>
</organism>
<proteinExistence type="predicted"/>
<dbReference type="EC" id="2.7.1.172" evidence="1"/>
<keyword evidence="4" id="KW-1185">Reference proteome</keyword>
<reference evidence="3 4" key="1">
    <citation type="submission" date="2016-07" db="EMBL/GenBank/DDBJ databases">
        <title>Pervasive Adenine N6-methylation of Active Genes in Fungi.</title>
        <authorList>
            <consortium name="DOE Joint Genome Institute"/>
            <person name="Mondo S.J."/>
            <person name="Dannebaum R.O."/>
            <person name="Kuo R.C."/>
            <person name="Labutti K."/>
            <person name="Haridas S."/>
            <person name="Kuo A."/>
            <person name="Salamov A."/>
            <person name="Ahrendt S.R."/>
            <person name="Lipzen A."/>
            <person name="Sullivan W."/>
            <person name="Andreopoulos W.B."/>
            <person name="Clum A."/>
            <person name="Lindquist E."/>
            <person name="Daum C."/>
            <person name="Ramamoorthy G.K."/>
            <person name="Gryganskyi A."/>
            <person name="Culley D."/>
            <person name="Magnuson J.K."/>
            <person name="James T.Y."/>
            <person name="O'Malley M.A."/>
            <person name="Stajich J.E."/>
            <person name="Spatafora J.W."/>
            <person name="Visel A."/>
            <person name="Grigoriev I.V."/>
        </authorList>
    </citation>
    <scope>NUCLEOTIDE SEQUENCE [LARGE SCALE GENOMIC DNA]</scope>
    <source>
        <strain evidence="3 4">CBS 115471</strain>
    </source>
</reference>
<keyword evidence="3" id="KW-0418">Kinase</keyword>
<keyword evidence="3" id="KW-0808">Transferase</keyword>
<dbReference type="PANTHER" id="PTHR12149">
    <property type="entry name" value="FRUCTOSAMINE 3 KINASE-RELATED PROTEIN"/>
    <property type="match status" value="1"/>
</dbReference>
<evidence type="ECO:0000313" key="4">
    <source>
        <dbReference type="Proteomes" id="UP000193144"/>
    </source>
</evidence>
<gene>
    <name evidence="3" type="ORF">BCR34DRAFT_628519</name>
</gene>
<dbReference type="Proteomes" id="UP000193144">
    <property type="component" value="Unassembled WGS sequence"/>
</dbReference>
<dbReference type="SUPFAM" id="SSF56112">
    <property type="entry name" value="Protein kinase-like (PK-like)"/>
    <property type="match status" value="1"/>
</dbReference>
<dbReference type="PANTHER" id="PTHR12149:SF8">
    <property type="entry name" value="PROTEIN-RIBULOSAMINE 3-KINASE"/>
    <property type="match status" value="1"/>
</dbReference>
<evidence type="ECO:0000256" key="2">
    <source>
        <dbReference type="ARBA" id="ARBA00048655"/>
    </source>
</evidence>
<dbReference type="EMBL" id="MCFA01000227">
    <property type="protein sequence ID" value="ORX97797.1"/>
    <property type="molecule type" value="Genomic_DNA"/>
</dbReference>
<name>A0A1Y1YIC1_9PLEO</name>
<dbReference type="OrthoDB" id="5772781at2759"/>
<accession>A0A1Y1YIC1</accession>
<protein>
    <recommendedName>
        <fullName evidence="1">protein-ribulosamine 3-kinase</fullName>
        <ecNumber evidence="1">2.7.1.172</ecNumber>
    </recommendedName>
</protein>
<dbReference type="InterPro" id="IPR011009">
    <property type="entry name" value="Kinase-like_dom_sf"/>
</dbReference>
<evidence type="ECO:0000313" key="3">
    <source>
        <dbReference type="EMBL" id="ORX97797.1"/>
    </source>
</evidence>